<comment type="caution">
    <text evidence="1">The sequence shown here is derived from an EMBL/GenBank/DDBJ whole genome shotgun (WGS) entry which is preliminary data.</text>
</comment>
<evidence type="ECO:0000313" key="2">
    <source>
        <dbReference type="Proteomes" id="UP000294335"/>
    </source>
</evidence>
<dbReference type="EMBL" id="OPYN01000132">
    <property type="protein sequence ID" value="SPO61378.1"/>
    <property type="molecule type" value="Genomic_DNA"/>
</dbReference>
<proteinExistence type="predicted"/>
<organism evidence="1 2">
    <name type="scientific">Pseudomonas inefficax</name>
    <dbReference type="NCBI Taxonomy" id="2078786"/>
    <lineage>
        <taxon>Bacteria</taxon>
        <taxon>Pseudomonadati</taxon>
        <taxon>Pseudomonadota</taxon>
        <taxon>Gammaproteobacteria</taxon>
        <taxon>Pseudomonadales</taxon>
        <taxon>Pseudomonadaceae</taxon>
        <taxon>Pseudomonas</taxon>
    </lineage>
</organism>
<gene>
    <name evidence="1" type="ORF">JV551A3_V1_1320124</name>
</gene>
<protein>
    <submittedName>
        <fullName evidence="1">Uncharacterized protein</fullName>
    </submittedName>
</protein>
<keyword evidence="2" id="KW-1185">Reference proteome</keyword>
<name>A0AAQ1STU5_9PSED</name>
<accession>A0AAQ1STU5</accession>
<dbReference type="AlphaFoldDB" id="A0AAQ1STU5"/>
<reference evidence="1 2" key="1">
    <citation type="submission" date="2018-02" db="EMBL/GenBank/DDBJ databases">
        <authorList>
            <person name="Dubost A."/>
        </authorList>
    </citation>
    <scope>NUCLEOTIDE SEQUENCE [LARGE SCALE GENOMIC DNA]</scope>
    <source>
        <strain evidence="2">JV551A3</strain>
    </source>
</reference>
<evidence type="ECO:0000313" key="1">
    <source>
        <dbReference type="EMBL" id="SPO61378.1"/>
    </source>
</evidence>
<sequence>MDMLVSPIIDLDAWRQFWVIGLYALGVRGASHRTTAGFHLMTVRVSTCQSRNLGFIHEPP</sequence>
<dbReference type="Proteomes" id="UP000294335">
    <property type="component" value="Unassembled WGS sequence"/>
</dbReference>